<name>A0ABR9MRU2_9PROT</name>
<accession>A0ABR9MRU2</accession>
<evidence type="ECO:0000313" key="3">
    <source>
        <dbReference type="Proteomes" id="UP000599085"/>
    </source>
</evidence>
<reference evidence="2 3" key="1">
    <citation type="submission" date="2020-09" db="EMBL/GenBank/DDBJ databases">
        <title>Bombella mellium and Bombella favum sp. nov., two novel species isolated from honey of Apis mellifera.</title>
        <authorList>
            <person name="Hilgarth M."/>
            <person name="Redwitz J."/>
            <person name="Ehrmann M.A."/>
            <person name="Vogel R.F."/>
            <person name="Jakob F."/>
        </authorList>
    </citation>
    <scope>NUCLEOTIDE SEQUENCE [LARGE SCALE GENOMIC DNA]</scope>
    <source>
        <strain evidence="2 3">MRM1</strain>
    </source>
</reference>
<feature type="transmembrane region" description="Helical" evidence="1">
    <location>
        <begin position="12"/>
        <end position="30"/>
    </location>
</feature>
<feature type="transmembrane region" description="Helical" evidence="1">
    <location>
        <begin position="36"/>
        <end position="54"/>
    </location>
</feature>
<dbReference type="Pfam" id="PF05656">
    <property type="entry name" value="DUF805"/>
    <property type="match status" value="1"/>
</dbReference>
<dbReference type="PANTHER" id="PTHR34980">
    <property type="entry name" value="INNER MEMBRANE PROTEIN-RELATED-RELATED"/>
    <property type="match status" value="1"/>
</dbReference>
<keyword evidence="1" id="KW-1133">Transmembrane helix</keyword>
<dbReference type="EMBL" id="JADAQV010000004">
    <property type="protein sequence ID" value="MBE1724338.1"/>
    <property type="molecule type" value="Genomic_DNA"/>
</dbReference>
<comment type="caution">
    <text evidence="2">The sequence shown here is derived from an EMBL/GenBank/DDBJ whole genome shotgun (WGS) entry which is preliminary data.</text>
</comment>
<evidence type="ECO:0000256" key="1">
    <source>
        <dbReference type="SAM" id="Phobius"/>
    </source>
</evidence>
<feature type="transmembrane region" description="Helical" evidence="1">
    <location>
        <begin position="66"/>
        <end position="86"/>
    </location>
</feature>
<dbReference type="Proteomes" id="UP000599085">
    <property type="component" value="Unassembled WGS sequence"/>
</dbReference>
<organism evidence="2 3">
    <name type="scientific">Bombella apis</name>
    <dbReference type="NCBI Taxonomy" id="1785988"/>
    <lineage>
        <taxon>Bacteria</taxon>
        <taxon>Pseudomonadati</taxon>
        <taxon>Pseudomonadota</taxon>
        <taxon>Alphaproteobacteria</taxon>
        <taxon>Acetobacterales</taxon>
        <taxon>Acetobacteraceae</taxon>
        <taxon>Bombella</taxon>
    </lineage>
</organism>
<feature type="transmembrane region" description="Helical" evidence="1">
    <location>
        <begin position="98"/>
        <end position="118"/>
    </location>
</feature>
<protein>
    <submittedName>
        <fullName evidence="2">DUF805 domain-containing protein</fullName>
    </submittedName>
</protein>
<keyword evidence="1" id="KW-0472">Membrane</keyword>
<evidence type="ECO:0000313" key="2">
    <source>
        <dbReference type="EMBL" id="MBE1724338.1"/>
    </source>
</evidence>
<keyword evidence="3" id="KW-1185">Reference proteome</keyword>
<gene>
    <name evidence="2" type="ORF">IGM82_07955</name>
</gene>
<sequence length="137" mass="15686">MTFSGRATCPEYWYFRLFECIFYFVIEIIYYIFVSIFPWIVFSILMFLPGIVVGMRRLHDTGRSGWWVWLPSASFSVIVYYVAFLYKLNPSGGHLSPLVFLPIIPFLLCPIATLIFLCQPGTPGNNRFGPPPGNGRG</sequence>
<proteinExistence type="predicted"/>
<dbReference type="RefSeq" id="WP_192848674.1">
    <property type="nucleotide sequence ID" value="NZ_JADAQV010000004.1"/>
</dbReference>
<dbReference type="InterPro" id="IPR008523">
    <property type="entry name" value="DUF805"/>
</dbReference>
<keyword evidence="1" id="KW-0812">Transmembrane</keyword>
<dbReference type="PANTHER" id="PTHR34980:SF2">
    <property type="entry name" value="INNER MEMBRANE PROTEIN YHAH-RELATED"/>
    <property type="match status" value="1"/>
</dbReference>